<evidence type="ECO:0000256" key="5">
    <source>
        <dbReference type="ARBA" id="ARBA00022687"/>
    </source>
</evidence>
<keyword evidence="4" id="KW-0217">Developmental protein</keyword>
<dbReference type="Pfam" id="PF23999">
    <property type="entry name" value="CUSTOS"/>
    <property type="match status" value="1"/>
</dbReference>
<feature type="region of interest" description="Disordered" evidence="7">
    <location>
        <begin position="97"/>
        <end position="136"/>
    </location>
</feature>
<evidence type="ECO:0000313" key="8">
    <source>
        <dbReference type="Ensembl" id="ENSORLP00020000496.1"/>
    </source>
</evidence>
<comment type="subcellular location">
    <subcellularLocation>
        <location evidence="1">Nucleus envelope</location>
    </subcellularLocation>
</comment>
<evidence type="ECO:0000256" key="1">
    <source>
        <dbReference type="ARBA" id="ARBA00004259"/>
    </source>
</evidence>
<evidence type="ECO:0000256" key="6">
    <source>
        <dbReference type="ARBA" id="ARBA00023242"/>
    </source>
</evidence>
<feature type="region of interest" description="Disordered" evidence="7">
    <location>
        <begin position="163"/>
        <end position="185"/>
    </location>
</feature>
<protein>
    <recommendedName>
        <fullName evidence="3">Protein CUSTOS</fullName>
    </recommendedName>
</protein>
<reference evidence="8 9" key="2">
    <citation type="submission" date="2017-04" db="EMBL/GenBank/DDBJ databases">
        <title>CpG methylation of centromeres and impact of large insertions on vertebrate speciation.</title>
        <authorList>
            <person name="Ichikawa K."/>
            <person name="Yoshimura J."/>
            <person name="Morishita S."/>
        </authorList>
    </citation>
    <scope>NUCLEOTIDE SEQUENCE</scope>
    <source>
        <strain evidence="8 9">HNI</strain>
    </source>
</reference>
<reference evidence="8" key="3">
    <citation type="submission" date="2025-08" db="UniProtKB">
        <authorList>
            <consortium name="Ensembl"/>
        </authorList>
    </citation>
    <scope>IDENTIFICATION</scope>
    <source>
        <strain evidence="8">HNI</strain>
    </source>
</reference>
<dbReference type="PANTHER" id="PTHR14482:SF0">
    <property type="entry name" value="PROTEIN CUSTOS"/>
    <property type="match status" value="1"/>
</dbReference>
<keyword evidence="5" id="KW-0879">Wnt signaling pathway</keyword>
<dbReference type="Ensembl" id="ENSORLT00020014619.1">
    <property type="protein sequence ID" value="ENSORLP00020000496.1"/>
    <property type="gene ID" value="ENSORLG00020001180.1"/>
</dbReference>
<evidence type="ECO:0000256" key="7">
    <source>
        <dbReference type="SAM" id="MobiDB-lite"/>
    </source>
</evidence>
<dbReference type="GO" id="GO:0016055">
    <property type="term" value="P:Wnt signaling pathway"/>
    <property type="evidence" value="ECO:0007669"/>
    <property type="project" value="UniProtKB-KW"/>
</dbReference>
<dbReference type="AlphaFoldDB" id="A0A3P9JWD4"/>
<comment type="similarity">
    <text evidence="2">Belongs to the CUSTOS family.</text>
</comment>
<proteinExistence type="inferred from homology"/>
<name>A0A3P9JWD4_ORYLA</name>
<evidence type="ECO:0000313" key="9">
    <source>
        <dbReference type="Proteomes" id="UP000265180"/>
    </source>
</evidence>
<reference key="1">
    <citation type="journal article" date="2007" name="Nature">
        <title>The medaka draft genome and insights into vertebrate genome evolution.</title>
        <authorList>
            <person name="Kasahara M."/>
            <person name="Naruse K."/>
            <person name="Sasaki S."/>
            <person name="Nakatani Y."/>
            <person name="Qu W."/>
            <person name="Ahsan B."/>
            <person name="Yamada T."/>
            <person name="Nagayasu Y."/>
            <person name="Doi K."/>
            <person name="Kasai Y."/>
            <person name="Jindo T."/>
            <person name="Kobayashi D."/>
            <person name="Shimada A."/>
            <person name="Toyoda A."/>
            <person name="Kuroki Y."/>
            <person name="Fujiyama A."/>
            <person name="Sasaki T."/>
            <person name="Shimizu A."/>
            <person name="Asakawa S."/>
            <person name="Shimizu N."/>
            <person name="Hashimoto S."/>
            <person name="Yang J."/>
            <person name="Lee Y."/>
            <person name="Matsushima K."/>
            <person name="Sugano S."/>
            <person name="Sakaizumi M."/>
            <person name="Narita T."/>
            <person name="Ohishi K."/>
            <person name="Haga S."/>
            <person name="Ohta F."/>
            <person name="Nomoto H."/>
            <person name="Nogata K."/>
            <person name="Morishita T."/>
            <person name="Endo T."/>
            <person name="Shin-I T."/>
            <person name="Takeda H."/>
            <person name="Morishita S."/>
            <person name="Kohara Y."/>
        </authorList>
    </citation>
    <scope>NUCLEOTIDE SEQUENCE [LARGE SCALE GENOMIC DNA]</scope>
    <source>
        <strain>Hd-rR</strain>
    </source>
</reference>
<organism evidence="8 9">
    <name type="scientific">Oryzias latipes</name>
    <name type="common">Japanese rice fish</name>
    <name type="synonym">Japanese killifish</name>
    <dbReference type="NCBI Taxonomy" id="8090"/>
    <lineage>
        <taxon>Eukaryota</taxon>
        <taxon>Metazoa</taxon>
        <taxon>Chordata</taxon>
        <taxon>Craniata</taxon>
        <taxon>Vertebrata</taxon>
        <taxon>Euteleostomi</taxon>
        <taxon>Actinopterygii</taxon>
        <taxon>Neopterygii</taxon>
        <taxon>Teleostei</taxon>
        <taxon>Neoteleostei</taxon>
        <taxon>Acanthomorphata</taxon>
        <taxon>Ovalentaria</taxon>
        <taxon>Atherinomorphae</taxon>
        <taxon>Beloniformes</taxon>
        <taxon>Adrianichthyidae</taxon>
        <taxon>Oryziinae</taxon>
        <taxon>Oryzias</taxon>
    </lineage>
</organism>
<keyword evidence="6" id="KW-0539">Nucleus</keyword>
<evidence type="ECO:0000256" key="2">
    <source>
        <dbReference type="ARBA" id="ARBA00008632"/>
    </source>
</evidence>
<evidence type="ECO:0000256" key="4">
    <source>
        <dbReference type="ARBA" id="ARBA00022473"/>
    </source>
</evidence>
<dbReference type="Proteomes" id="UP000265180">
    <property type="component" value="Chromosome 9"/>
</dbReference>
<evidence type="ECO:0000256" key="3">
    <source>
        <dbReference type="ARBA" id="ARBA00013465"/>
    </source>
</evidence>
<dbReference type="InterPro" id="IPR026694">
    <property type="entry name" value="CUSTOS"/>
</dbReference>
<reference evidence="8" key="4">
    <citation type="submission" date="2025-09" db="UniProtKB">
        <authorList>
            <consortium name="Ensembl"/>
        </authorList>
    </citation>
    <scope>IDENTIFICATION</scope>
    <source>
        <strain evidence="8">HNI</strain>
    </source>
</reference>
<feature type="compositionally biased region" description="Basic and acidic residues" evidence="7">
    <location>
        <begin position="163"/>
        <end position="177"/>
    </location>
</feature>
<dbReference type="PANTHER" id="PTHR14482">
    <property type="entry name" value="CHROMOSOME 12 ORF 43 HOMOLOG"/>
    <property type="match status" value="1"/>
</dbReference>
<dbReference type="GO" id="GO:0005635">
    <property type="term" value="C:nuclear envelope"/>
    <property type="evidence" value="ECO:0007669"/>
    <property type="project" value="UniProtKB-SubCell"/>
</dbReference>
<sequence length="185" mass="20498">MAADSSSSDDEELKKCREAVWDTQIHKAKDADSNEKESKRVVVAGHDHDGNELQVTQGFQKHVAKKLGHYLDSCLSETRSKTSNYLPLTNCKDDDEGGFRLFSTSIPGQKFTEPPPTVRRRPIPSSSDSDSEMEMRLKEAAVSVEDLVPASALLSSLTEPVGLEKIKKNAAKGEENPKKKKKRKD</sequence>
<accession>A0A3P9JWD4</accession>